<evidence type="ECO:0000259" key="2">
    <source>
        <dbReference type="Pfam" id="PF07596"/>
    </source>
</evidence>
<keyword evidence="1" id="KW-0812">Transmembrane</keyword>
<dbReference type="PANTHER" id="PTHR30093:SF2">
    <property type="entry name" value="TYPE II SECRETION SYSTEM PROTEIN H"/>
    <property type="match status" value="1"/>
</dbReference>
<proteinExistence type="predicted"/>
<comment type="caution">
    <text evidence="3">The sequence shown here is derived from an EMBL/GenBank/DDBJ whole genome shotgun (WGS) entry which is preliminary data.</text>
</comment>
<gene>
    <name evidence="3" type="ORF">C5Y98_22360</name>
</gene>
<evidence type="ECO:0000313" key="3">
    <source>
        <dbReference type="EMBL" id="PQO30005.1"/>
    </source>
</evidence>
<dbReference type="RefSeq" id="WP_105357589.1">
    <property type="nucleotide sequence ID" value="NZ_PUIB01000022.1"/>
</dbReference>
<dbReference type="InterPro" id="IPR011453">
    <property type="entry name" value="DUF1559"/>
</dbReference>
<dbReference type="OrthoDB" id="285651at2"/>
<keyword evidence="1" id="KW-1133">Transmembrane helix</keyword>
<dbReference type="AlphaFoldDB" id="A0A2S8FCX2"/>
<dbReference type="EMBL" id="PUIB01000022">
    <property type="protein sequence ID" value="PQO30005.1"/>
    <property type="molecule type" value="Genomic_DNA"/>
</dbReference>
<feature type="domain" description="DUF1559" evidence="2">
    <location>
        <begin position="108"/>
        <end position="181"/>
    </location>
</feature>
<accession>A0A2S8FCX2</accession>
<organism evidence="3 4">
    <name type="scientific">Blastopirellula marina</name>
    <dbReference type="NCBI Taxonomy" id="124"/>
    <lineage>
        <taxon>Bacteria</taxon>
        <taxon>Pseudomonadati</taxon>
        <taxon>Planctomycetota</taxon>
        <taxon>Planctomycetia</taxon>
        <taxon>Pirellulales</taxon>
        <taxon>Pirellulaceae</taxon>
        <taxon>Blastopirellula</taxon>
    </lineage>
</organism>
<protein>
    <recommendedName>
        <fullName evidence="2">DUF1559 domain-containing protein</fullName>
    </recommendedName>
</protein>
<dbReference type="Proteomes" id="UP000239388">
    <property type="component" value="Unassembled WGS sequence"/>
</dbReference>
<evidence type="ECO:0000256" key="1">
    <source>
        <dbReference type="SAM" id="Phobius"/>
    </source>
</evidence>
<reference evidence="3 4" key="1">
    <citation type="submission" date="2018-02" db="EMBL/GenBank/DDBJ databases">
        <title>Comparative genomes isolates from brazilian mangrove.</title>
        <authorList>
            <person name="Araujo J.E."/>
            <person name="Taketani R.G."/>
            <person name="Silva M.C.P."/>
            <person name="Loureco M.V."/>
            <person name="Andreote F.D."/>
        </authorList>
    </citation>
    <scope>NUCLEOTIDE SEQUENCE [LARGE SCALE GENOMIC DNA]</scope>
    <source>
        <strain evidence="3 4">NAP PRIS-MGV</strain>
    </source>
</reference>
<dbReference type="PANTHER" id="PTHR30093">
    <property type="entry name" value="GENERAL SECRETION PATHWAY PROTEIN G"/>
    <property type="match status" value="1"/>
</dbReference>
<sequence length="320" mass="34982">MSISFECPHCGTHMEVLDRYAGETGPCAVCAKTITIPAMVPTNEPFGHSRVAVAPAEKDTTGVPLGTLIGLLGGSVVCFSVIFLAVVAIVRVALPAAHQMRVTRMHDSSRENIRRIVAALNQYHDTHGSFPPAYFTDEKGKPNHSWRVMILPELGRNDLYQRYNFEEPWDSPINLMVMQEMPDVYTSYGAGQTLGSGTTHMAAVVGKDTMFPHAKSVTRNQITDSHDTVLAVVEVQGIGFDWTDPREDYDIDRPQGTFVIDDTLDSSKPLSASTLTGNVGMLNEDTYHLSNSTSSATLRDMATKAGNETVPATDFKYLDP</sequence>
<evidence type="ECO:0000313" key="4">
    <source>
        <dbReference type="Proteomes" id="UP000239388"/>
    </source>
</evidence>
<dbReference type="Pfam" id="PF07596">
    <property type="entry name" value="SBP_bac_10"/>
    <property type="match status" value="1"/>
</dbReference>
<feature type="transmembrane region" description="Helical" evidence="1">
    <location>
        <begin position="68"/>
        <end position="94"/>
    </location>
</feature>
<keyword evidence="1" id="KW-0472">Membrane</keyword>
<name>A0A2S8FCX2_9BACT</name>